<dbReference type="Gramene" id="OE9A014278T1">
    <property type="protein sequence ID" value="OE9A014278C1"/>
    <property type="gene ID" value="OE9A014278"/>
</dbReference>
<dbReference type="PANTHER" id="PTHR34449:SF5">
    <property type="entry name" value="ATP BINDING _ ATPASE"/>
    <property type="match status" value="1"/>
</dbReference>
<organism evidence="3 4">
    <name type="scientific">Olea europaea subsp. europaea</name>
    <dbReference type="NCBI Taxonomy" id="158383"/>
    <lineage>
        <taxon>Eukaryota</taxon>
        <taxon>Viridiplantae</taxon>
        <taxon>Streptophyta</taxon>
        <taxon>Embryophyta</taxon>
        <taxon>Tracheophyta</taxon>
        <taxon>Spermatophyta</taxon>
        <taxon>Magnoliopsida</taxon>
        <taxon>eudicotyledons</taxon>
        <taxon>Gunneridae</taxon>
        <taxon>Pentapetalae</taxon>
        <taxon>asterids</taxon>
        <taxon>lamiids</taxon>
        <taxon>Lamiales</taxon>
        <taxon>Oleaceae</taxon>
        <taxon>Oleeae</taxon>
        <taxon>Olea</taxon>
    </lineage>
</organism>
<dbReference type="OrthoDB" id="1751178at2759"/>
<dbReference type="EMBL" id="CACTIH010009120">
    <property type="protein sequence ID" value="CAA3024911.1"/>
    <property type="molecule type" value="Genomic_DNA"/>
</dbReference>
<evidence type="ECO:0000256" key="1">
    <source>
        <dbReference type="SAM" id="MobiDB-lite"/>
    </source>
</evidence>
<dbReference type="Gene3D" id="1.10.720.10">
    <property type="match status" value="1"/>
</dbReference>
<evidence type="ECO:0000259" key="2">
    <source>
        <dbReference type="SMART" id="SM00959"/>
    </source>
</evidence>
<evidence type="ECO:0000313" key="3">
    <source>
        <dbReference type="EMBL" id="CAA3024911.1"/>
    </source>
</evidence>
<accession>A0A8S0V1Y1</accession>
<dbReference type="SUPFAM" id="SSF68912">
    <property type="entry name" value="Rho N-terminal domain-like"/>
    <property type="match status" value="1"/>
</dbReference>
<protein>
    <submittedName>
        <fullName evidence="3">Rho-N domain-containing 1, chloroplastic</fullName>
    </submittedName>
</protein>
<reference evidence="3 4" key="1">
    <citation type="submission" date="2019-12" db="EMBL/GenBank/DDBJ databases">
        <authorList>
            <person name="Alioto T."/>
            <person name="Alioto T."/>
            <person name="Gomez Garrido J."/>
        </authorList>
    </citation>
    <scope>NUCLEOTIDE SEQUENCE [LARGE SCALE GENOMIC DNA]</scope>
</reference>
<dbReference type="InterPro" id="IPR036269">
    <property type="entry name" value="Rho_N_sf"/>
</dbReference>
<proteinExistence type="predicted"/>
<comment type="caution">
    <text evidence="3">The sequence shown here is derived from an EMBL/GenBank/DDBJ whole genome shotgun (WGS) entry which is preliminary data.</text>
</comment>
<dbReference type="InterPro" id="IPR011112">
    <property type="entry name" value="Rho-like_N"/>
</dbReference>
<gene>
    <name evidence="3" type="ORF">OLEA9_A014278</name>
</gene>
<evidence type="ECO:0000313" key="4">
    <source>
        <dbReference type="Proteomes" id="UP000594638"/>
    </source>
</evidence>
<feature type="domain" description="Rho termination factor-like N-terminal" evidence="2">
    <location>
        <begin position="98"/>
        <end position="132"/>
    </location>
</feature>
<keyword evidence="4" id="KW-1185">Reference proteome</keyword>
<sequence>MQQSQPHVTRPASSFRKRSPVPQVKFQPIYSDKGSIKSLSLDNLDGKNKETESNAEPDVEPIFSEGDVFDQMLEDETSEIFESDNDEDAEEEIPIIANLSEMKLSELRALAKSRGLKGFSKMKKQELIELLS</sequence>
<dbReference type="AlphaFoldDB" id="A0A8S0V1Y1"/>
<name>A0A8S0V1Y1_OLEEU</name>
<feature type="region of interest" description="Disordered" evidence="1">
    <location>
        <begin position="1"/>
        <end position="57"/>
    </location>
</feature>
<dbReference type="SMART" id="SM00959">
    <property type="entry name" value="Rho_N"/>
    <property type="match status" value="1"/>
</dbReference>
<dbReference type="Proteomes" id="UP000594638">
    <property type="component" value="Unassembled WGS sequence"/>
</dbReference>
<dbReference type="PANTHER" id="PTHR34449">
    <property type="entry name" value="RHO TERMINATION FACTOR"/>
    <property type="match status" value="1"/>
</dbReference>
<dbReference type="GO" id="GO:0006353">
    <property type="term" value="P:DNA-templated transcription termination"/>
    <property type="evidence" value="ECO:0007669"/>
    <property type="project" value="InterPro"/>
</dbReference>
<dbReference type="Pfam" id="PF07498">
    <property type="entry name" value="Rho_N"/>
    <property type="match status" value="1"/>
</dbReference>